<protein>
    <submittedName>
        <fullName evidence="3">Uncharacterized protein</fullName>
    </submittedName>
</protein>
<feature type="coiled-coil region" evidence="1">
    <location>
        <begin position="63"/>
        <end position="97"/>
    </location>
</feature>
<evidence type="ECO:0000256" key="1">
    <source>
        <dbReference type="SAM" id="Coils"/>
    </source>
</evidence>
<name>A0A2T0FPT7_9ASCO</name>
<keyword evidence="1" id="KW-0175">Coiled coil</keyword>
<feature type="compositionally biased region" description="Polar residues" evidence="2">
    <location>
        <begin position="1"/>
        <end position="11"/>
    </location>
</feature>
<proteinExistence type="predicted"/>
<keyword evidence="4" id="KW-1185">Reference proteome</keyword>
<feature type="region of interest" description="Disordered" evidence="2">
    <location>
        <begin position="1"/>
        <end position="31"/>
    </location>
</feature>
<dbReference type="AlphaFoldDB" id="A0A2T0FPT7"/>
<evidence type="ECO:0000313" key="3">
    <source>
        <dbReference type="EMBL" id="PRT56998.1"/>
    </source>
</evidence>
<evidence type="ECO:0000313" key="4">
    <source>
        <dbReference type="Proteomes" id="UP000238350"/>
    </source>
</evidence>
<dbReference type="RefSeq" id="XP_024666943.1">
    <property type="nucleotide sequence ID" value="XM_024811175.1"/>
</dbReference>
<dbReference type="GeneID" id="36518366"/>
<evidence type="ECO:0000256" key="2">
    <source>
        <dbReference type="SAM" id="MobiDB-lite"/>
    </source>
</evidence>
<gene>
    <name evidence="3" type="ORF">B9G98_04618</name>
</gene>
<accession>A0A2T0FPT7</accession>
<sequence>MDWSGLSQLTIMSDVSTDMSSSDEEERRTKSVARIPELPEPVRVAAPEVPSLTQFWESNPTPAMDVNMTTAELEERLAQAEQIGEFLKKQNDDLQEQYKAEWIAKERLLDEIFRKQLGSGAPIMD</sequence>
<reference evidence="3 4" key="1">
    <citation type="submission" date="2017-04" db="EMBL/GenBank/DDBJ databases">
        <title>Genome sequencing of [Candida] sorbophila.</title>
        <authorList>
            <person name="Ahn J.O."/>
        </authorList>
    </citation>
    <scope>NUCLEOTIDE SEQUENCE [LARGE SCALE GENOMIC DNA]</scope>
    <source>
        <strain evidence="3 4">DS02</strain>
    </source>
</reference>
<comment type="caution">
    <text evidence="3">The sequence shown here is derived from an EMBL/GenBank/DDBJ whole genome shotgun (WGS) entry which is preliminary data.</text>
</comment>
<organism evidence="3 4">
    <name type="scientific">Wickerhamiella sorbophila</name>
    <dbReference type="NCBI Taxonomy" id="45607"/>
    <lineage>
        <taxon>Eukaryota</taxon>
        <taxon>Fungi</taxon>
        <taxon>Dikarya</taxon>
        <taxon>Ascomycota</taxon>
        <taxon>Saccharomycotina</taxon>
        <taxon>Dipodascomycetes</taxon>
        <taxon>Dipodascales</taxon>
        <taxon>Trichomonascaceae</taxon>
        <taxon>Wickerhamiella</taxon>
    </lineage>
</organism>
<dbReference type="Proteomes" id="UP000238350">
    <property type="component" value="Unassembled WGS sequence"/>
</dbReference>
<dbReference type="EMBL" id="NDIQ01000022">
    <property type="protein sequence ID" value="PRT56998.1"/>
    <property type="molecule type" value="Genomic_DNA"/>
</dbReference>